<organism evidence="3 4">
    <name type="scientific">Exophiala bonariae</name>
    <dbReference type="NCBI Taxonomy" id="1690606"/>
    <lineage>
        <taxon>Eukaryota</taxon>
        <taxon>Fungi</taxon>
        <taxon>Dikarya</taxon>
        <taxon>Ascomycota</taxon>
        <taxon>Pezizomycotina</taxon>
        <taxon>Eurotiomycetes</taxon>
        <taxon>Chaetothyriomycetidae</taxon>
        <taxon>Chaetothyriales</taxon>
        <taxon>Herpotrichiellaceae</taxon>
        <taxon>Exophiala</taxon>
    </lineage>
</organism>
<feature type="compositionally biased region" description="Polar residues" evidence="1">
    <location>
        <begin position="224"/>
        <end position="237"/>
    </location>
</feature>
<dbReference type="RefSeq" id="XP_064711878.1">
    <property type="nucleotide sequence ID" value="XM_064844018.1"/>
</dbReference>
<evidence type="ECO:0000256" key="1">
    <source>
        <dbReference type="SAM" id="MobiDB-lite"/>
    </source>
</evidence>
<feature type="compositionally biased region" description="Low complexity" evidence="1">
    <location>
        <begin position="322"/>
        <end position="332"/>
    </location>
</feature>
<evidence type="ECO:0000259" key="2">
    <source>
        <dbReference type="Pfam" id="PF10180"/>
    </source>
</evidence>
<dbReference type="PANTHER" id="PTHR22306">
    <property type="entry name" value="CHROMOSOME 7 OPEN READING FRAME 50"/>
    <property type="match status" value="1"/>
</dbReference>
<reference evidence="3 4" key="1">
    <citation type="submission" date="2023-08" db="EMBL/GenBank/DDBJ databases">
        <title>Black Yeasts Isolated from many extreme environments.</title>
        <authorList>
            <person name="Coleine C."/>
            <person name="Stajich J.E."/>
            <person name="Selbmann L."/>
        </authorList>
    </citation>
    <scope>NUCLEOTIDE SEQUENCE [LARGE SCALE GENOMIC DNA]</scope>
    <source>
        <strain evidence="3 4">CCFEE 5792</strain>
    </source>
</reference>
<feature type="region of interest" description="Disordered" evidence="1">
    <location>
        <begin position="22"/>
        <end position="150"/>
    </location>
</feature>
<dbReference type="InterPro" id="IPR019327">
    <property type="entry name" value="WKF"/>
</dbReference>
<dbReference type="Pfam" id="PF10180">
    <property type="entry name" value="WKF"/>
    <property type="match status" value="1"/>
</dbReference>
<accession>A0AAV9NQF8</accession>
<feature type="compositionally biased region" description="Basic residues" evidence="1">
    <location>
        <begin position="129"/>
        <end position="150"/>
    </location>
</feature>
<evidence type="ECO:0000313" key="3">
    <source>
        <dbReference type="EMBL" id="KAK5064554.1"/>
    </source>
</evidence>
<keyword evidence="4" id="KW-1185">Reference proteome</keyword>
<feature type="compositionally biased region" description="Basic and acidic residues" evidence="1">
    <location>
        <begin position="214"/>
        <end position="223"/>
    </location>
</feature>
<protein>
    <recommendedName>
        <fullName evidence="2">WKF domain-containing protein</fullName>
    </recommendedName>
</protein>
<dbReference type="EMBL" id="JAVRRD010000001">
    <property type="protein sequence ID" value="KAK5064554.1"/>
    <property type="molecule type" value="Genomic_DNA"/>
</dbReference>
<dbReference type="AlphaFoldDB" id="A0AAV9NQF8"/>
<feature type="compositionally biased region" description="Polar residues" evidence="1">
    <location>
        <begin position="296"/>
        <end position="305"/>
    </location>
</feature>
<dbReference type="PANTHER" id="PTHR22306:SF2">
    <property type="entry name" value="CHROMOSOME 7 OPEN READING FRAME 50"/>
    <property type="match status" value="1"/>
</dbReference>
<proteinExistence type="predicted"/>
<evidence type="ECO:0000313" key="4">
    <source>
        <dbReference type="Proteomes" id="UP001358417"/>
    </source>
</evidence>
<sequence length="362" mass="40263">MASASVPAWKRLGLKLKYADQDAPVNSKPSDLVKTALVRGKETTSSPLEARREPSQPLKKKRKTEKHVAPTTQGQESDILLDQKSASSVARDHKNGSRVKKQVSFSSDTKALDSPKPQSPADSAGLQKPKSKPKSKIKSKSKVAKHQPVRHQTHPALEYLNQYHSARSSWKFSKNRETWLLKHIFSVNDVPRTYEIPLARYIHGLQGANARQRLRSESEKELNNETSSTNGETGTQRDTNKDEEYQMRFLQDLEEDDGKSAVESIGEHGEYTRWIQRQPRAKLVLLALGSPIASTTTNRLTSSASNTKEKKRKNRTNVIEYDSSSSSSSDSDSNSDDDDTSSDDTSSEEDDTSSSGEDSSDD</sequence>
<dbReference type="Proteomes" id="UP001358417">
    <property type="component" value="Unassembled WGS sequence"/>
</dbReference>
<feature type="region of interest" description="Disordered" evidence="1">
    <location>
        <begin position="212"/>
        <end position="241"/>
    </location>
</feature>
<feature type="region of interest" description="Disordered" evidence="1">
    <location>
        <begin position="296"/>
        <end position="362"/>
    </location>
</feature>
<dbReference type="GeneID" id="89968609"/>
<gene>
    <name evidence="3" type="ORF">LTR84_000387</name>
</gene>
<feature type="domain" description="WKF" evidence="2">
    <location>
        <begin position="158"/>
        <end position="219"/>
    </location>
</feature>
<comment type="caution">
    <text evidence="3">The sequence shown here is derived from an EMBL/GenBank/DDBJ whole genome shotgun (WGS) entry which is preliminary data.</text>
</comment>
<name>A0AAV9NQF8_9EURO</name>
<feature type="compositionally biased region" description="Acidic residues" evidence="1">
    <location>
        <begin position="333"/>
        <end position="362"/>
    </location>
</feature>